<organism evidence="5 6">
    <name type="scientific">Cymbomonas tetramitiformis</name>
    <dbReference type="NCBI Taxonomy" id="36881"/>
    <lineage>
        <taxon>Eukaryota</taxon>
        <taxon>Viridiplantae</taxon>
        <taxon>Chlorophyta</taxon>
        <taxon>Pyramimonadophyceae</taxon>
        <taxon>Pyramimonadales</taxon>
        <taxon>Pyramimonadaceae</taxon>
        <taxon>Cymbomonas</taxon>
    </lineage>
</organism>
<dbReference type="GO" id="GO:0004252">
    <property type="term" value="F:serine-type endopeptidase activity"/>
    <property type="evidence" value="ECO:0007669"/>
    <property type="project" value="TreeGrafter"/>
</dbReference>
<comment type="caution">
    <text evidence="5">The sequence shown here is derived from an EMBL/GenBank/DDBJ whole genome shotgun (WGS) entry which is preliminary data.</text>
</comment>
<dbReference type="EMBL" id="LGRX02035866">
    <property type="protein sequence ID" value="KAK3232863.1"/>
    <property type="molecule type" value="Genomic_DNA"/>
</dbReference>
<evidence type="ECO:0000256" key="2">
    <source>
        <dbReference type="ARBA" id="ARBA00022801"/>
    </source>
</evidence>
<dbReference type="Pfam" id="PF17815">
    <property type="entry name" value="PDZ_3"/>
    <property type="match status" value="1"/>
</dbReference>
<evidence type="ECO:0000313" key="6">
    <source>
        <dbReference type="Proteomes" id="UP001190700"/>
    </source>
</evidence>
<keyword evidence="6" id="KW-1185">Reference proteome</keyword>
<dbReference type="Gene3D" id="2.30.42.10">
    <property type="match status" value="1"/>
</dbReference>
<name>A0AAE0BBF8_9CHLO</name>
<dbReference type="Gene3D" id="3.20.190.20">
    <property type="match status" value="1"/>
</dbReference>
<keyword evidence="2" id="KW-0378">Hydrolase</keyword>
<protein>
    <submittedName>
        <fullName evidence="5">Protease Do-like</fullName>
    </submittedName>
</protein>
<dbReference type="AlphaFoldDB" id="A0AAE0BBF8"/>
<dbReference type="InterPro" id="IPR041517">
    <property type="entry name" value="DEGP_PDZ"/>
</dbReference>
<gene>
    <name evidence="5" type="ORF">CYMTET_56815</name>
</gene>
<keyword evidence="3" id="KW-0720">Serine protease</keyword>
<accession>A0AAE0BBF8</accession>
<dbReference type="PANTHER" id="PTHR45980">
    <property type="match status" value="1"/>
</dbReference>
<sequence>MYDDDSLGRDNDAENIGYIIPTPVIKHFITDFERNGHYTGFPALGIEWQKLENPTLRTALGMKAGERGVMIRRVEATAPVSKVMAEGTILASFDGVEISNDGTVPFRHGERIAFTYLISQKYRGEQATLKLIKNGKKTNVKVSLEVTRKLIQVQGQQPRPSYLIVAGLVFTTVSAAYLRSEYGKEYDYDAPVK</sequence>
<reference evidence="5 6" key="1">
    <citation type="journal article" date="2015" name="Genome Biol. Evol.">
        <title>Comparative Genomics of a Bacterivorous Green Alga Reveals Evolutionary Causalities and Consequences of Phago-Mixotrophic Mode of Nutrition.</title>
        <authorList>
            <person name="Burns J.A."/>
            <person name="Paasch A."/>
            <person name="Narechania A."/>
            <person name="Kim E."/>
        </authorList>
    </citation>
    <scope>NUCLEOTIDE SEQUENCE [LARGE SCALE GENOMIC DNA]</scope>
    <source>
        <strain evidence="5 6">PLY_AMNH</strain>
    </source>
</reference>
<proteinExistence type="predicted"/>
<dbReference type="GO" id="GO:0006508">
    <property type="term" value="P:proteolysis"/>
    <property type="evidence" value="ECO:0007669"/>
    <property type="project" value="UniProtKB-KW"/>
</dbReference>
<feature type="non-terminal residue" evidence="5">
    <location>
        <position position="193"/>
    </location>
</feature>
<keyword evidence="1" id="KW-0645">Protease</keyword>
<feature type="domain" description="Protease Do-like PDZ" evidence="4">
    <location>
        <begin position="155"/>
        <end position="192"/>
    </location>
</feature>
<evidence type="ECO:0000256" key="3">
    <source>
        <dbReference type="ARBA" id="ARBA00022825"/>
    </source>
</evidence>
<evidence type="ECO:0000256" key="1">
    <source>
        <dbReference type="ARBA" id="ARBA00022670"/>
    </source>
</evidence>
<dbReference type="Proteomes" id="UP001190700">
    <property type="component" value="Unassembled WGS sequence"/>
</dbReference>
<dbReference type="InterPro" id="IPR046449">
    <property type="entry name" value="DEGP_PDZ_sf"/>
</dbReference>
<dbReference type="PANTHER" id="PTHR45980:SF18">
    <property type="entry name" value="PROTEASE DO-LIKE 9"/>
    <property type="match status" value="1"/>
</dbReference>
<evidence type="ECO:0000259" key="4">
    <source>
        <dbReference type="Pfam" id="PF17815"/>
    </source>
</evidence>
<evidence type="ECO:0000313" key="5">
    <source>
        <dbReference type="EMBL" id="KAK3232863.1"/>
    </source>
</evidence>
<dbReference type="InterPro" id="IPR036034">
    <property type="entry name" value="PDZ_sf"/>
</dbReference>